<dbReference type="GO" id="GO:0034506">
    <property type="term" value="C:chromosome, centromeric core domain"/>
    <property type="evidence" value="ECO:0007669"/>
    <property type="project" value="TreeGrafter"/>
</dbReference>
<feature type="domain" description="Monopolin complex subunit Csm1/Pcs1 C-terminal" evidence="2">
    <location>
        <begin position="288"/>
        <end position="354"/>
    </location>
</feature>
<feature type="compositionally biased region" description="Low complexity" evidence="1">
    <location>
        <begin position="76"/>
        <end position="97"/>
    </location>
</feature>
<dbReference type="AlphaFoldDB" id="A0A9P6KCV2"/>
<feature type="compositionally biased region" description="Low complexity" evidence="1">
    <location>
        <begin position="280"/>
        <end position="290"/>
    </location>
</feature>
<dbReference type="GO" id="GO:1990644">
    <property type="term" value="F:microtubule site clamp"/>
    <property type="evidence" value="ECO:0007669"/>
    <property type="project" value="TreeGrafter"/>
</dbReference>
<dbReference type="EMBL" id="JAABOA010002296">
    <property type="protein sequence ID" value="KAF9580077.1"/>
    <property type="molecule type" value="Genomic_DNA"/>
</dbReference>
<keyword evidence="4" id="KW-1185">Reference proteome</keyword>
<dbReference type="GO" id="GO:0005730">
    <property type="term" value="C:nucleolus"/>
    <property type="evidence" value="ECO:0007669"/>
    <property type="project" value="TreeGrafter"/>
</dbReference>
<organism evidence="3 4">
    <name type="scientific">Lunasporangiospora selenospora</name>
    <dbReference type="NCBI Taxonomy" id="979761"/>
    <lineage>
        <taxon>Eukaryota</taxon>
        <taxon>Fungi</taxon>
        <taxon>Fungi incertae sedis</taxon>
        <taxon>Mucoromycota</taxon>
        <taxon>Mortierellomycotina</taxon>
        <taxon>Mortierellomycetes</taxon>
        <taxon>Mortierellales</taxon>
        <taxon>Mortierellaceae</taxon>
        <taxon>Lunasporangiospora</taxon>
    </lineage>
</organism>
<comment type="caution">
    <text evidence="3">The sequence shown here is derived from an EMBL/GenBank/DDBJ whole genome shotgun (WGS) entry which is preliminary data.</text>
</comment>
<feature type="compositionally biased region" description="Polar residues" evidence="1">
    <location>
        <begin position="99"/>
        <end position="122"/>
    </location>
</feature>
<accession>A0A9P6KCV2</accession>
<dbReference type="GO" id="GO:0051315">
    <property type="term" value="P:attachment of mitotic spindle microtubules to kinetochore"/>
    <property type="evidence" value="ECO:0007669"/>
    <property type="project" value="TreeGrafter"/>
</dbReference>
<dbReference type="Proteomes" id="UP000780801">
    <property type="component" value="Unassembled WGS sequence"/>
</dbReference>
<dbReference type="Pfam" id="PF12539">
    <property type="entry name" value="Csm1"/>
    <property type="match status" value="1"/>
</dbReference>
<evidence type="ECO:0000259" key="2">
    <source>
        <dbReference type="Pfam" id="PF12539"/>
    </source>
</evidence>
<feature type="compositionally biased region" description="Polar residues" evidence="1">
    <location>
        <begin position="43"/>
        <end position="75"/>
    </location>
</feature>
<feature type="region of interest" description="Disordered" evidence="1">
    <location>
        <begin position="1"/>
        <end position="141"/>
    </location>
</feature>
<name>A0A9P6KCV2_9FUNG</name>
<dbReference type="InterPro" id="IPR038608">
    <property type="entry name" value="Csm1/Pcs1_C_sf"/>
</dbReference>
<dbReference type="GO" id="GO:0072686">
    <property type="term" value="C:mitotic spindle"/>
    <property type="evidence" value="ECO:0007669"/>
    <property type="project" value="TreeGrafter"/>
</dbReference>
<reference evidence="3" key="1">
    <citation type="journal article" date="2020" name="Fungal Divers.">
        <title>Resolving the Mortierellaceae phylogeny through synthesis of multi-gene phylogenetics and phylogenomics.</title>
        <authorList>
            <person name="Vandepol N."/>
            <person name="Liber J."/>
            <person name="Desiro A."/>
            <person name="Na H."/>
            <person name="Kennedy M."/>
            <person name="Barry K."/>
            <person name="Grigoriev I.V."/>
            <person name="Miller A.N."/>
            <person name="O'Donnell K."/>
            <person name="Stajich J.E."/>
            <person name="Bonito G."/>
        </authorList>
    </citation>
    <scope>NUCLEOTIDE SEQUENCE</scope>
    <source>
        <strain evidence="3">KOD1015</strain>
    </source>
</reference>
<dbReference type="PANTHER" id="PTHR28006">
    <property type="entry name" value="MONOPOLIN COMPLEX SUBUNIT CSM1"/>
    <property type="match status" value="1"/>
</dbReference>
<dbReference type="Gene3D" id="3.90.1150.80">
    <property type="match status" value="1"/>
</dbReference>
<feature type="compositionally biased region" description="Basic and acidic residues" evidence="1">
    <location>
        <begin position="218"/>
        <end position="241"/>
    </location>
</feature>
<dbReference type="OrthoDB" id="2431049at2759"/>
<protein>
    <recommendedName>
        <fullName evidence="2">Monopolin complex subunit Csm1/Pcs1 C-terminal domain-containing protein</fullName>
    </recommendedName>
</protein>
<evidence type="ECO:0000313" key="4">
    <source>
        <dbReference type="Proteomes" id="UP000780801"/>
    </source>
</evidence>
<feature type="region of interest" description="Disordered" evidence="1">
    <location>
        <begin position="276"/>
        <end position="302"/>
    </location>
</feature>
<evidence type="ECO:0000256" key="1">
    <source>
        <dbReference type="SAM" id="MobiDB-lite"/>
    </source>
</evidence>
<dbReference type="GO" id="GO:0045144">
    <property type="term" value="P:meiotic sister chromatid segregation"/>
    <property type="evidence" value="ECO:0007669"/>
    <property type="project" value="TreeGrafter"/>
</dbReference>
<dbReference type="PANTHER" id="PTHR28006:SF1">
    <property type="entry name" value="MONOPOLIN COMPLEX SUBUNIT CSM1"/>
    <property type="match status" value="1"/>
</dbReference>
<dbReference type="CDD" id="cd23787">
    <property type="entry name" value="RWD_CSM1"/>
    <property type="match status" value="1"/>
</dbReference>
<sequence>MPFVYPDDYDADDGDAPLARRPKVTATQRTLGVKPRGKKKLLTTITNTPTSPSDTSENTGSTSATTAMKQLQIQRSLPSTLASSSASALKAKSHGALFSQENQENMKILSRSDSGTTANPKSDATKSSSKKSQNMSAEQSKTALEELQIKYNNLKQLRMTDAERNLEECRIKLEEATRSAENYRAQIEPQLDSALRYQEKMRDHAEETNAKLRTLQRQVRDHEQKARIRDQEDKKRAKEESMASALASPDVSPTSAITLATMRMYENLTGLKIFPQSGLSSSSSRSSRTSNQDETSNIWECEHSGPRGNLRFSLNYDKKTDMVTYSPAIDKEKEKELVQALPDYLMDDIEFERQFENKFFWRILNFNNEES</sequence>
<evidence type="ECO:0000313" key="3">
    <source>
        <dbReference type="EMBL" id="KAF9580077.1"/>
    </source>
</evidence>
<dbReference type="InterPro" id="IPR040349">
    <property type="entry name" value="Csm1/Pcs1"/>
</dbReference>
<proteinExistence type="predicted"/>
<dbReference type="InterPro" id="IPR020981">
    <property type="entry name" value="Csm1/Pcs1_C"/>
</dbReference>
<feature type="region of interest" description="Disordered" evidence="1">
    <location>
        <begin position="215"/>
        <end position="252"/>
    </location>
</feature>
<dbReference type="GO" id="GO:0033551">
    <property type="term" value="C:monopolin complex"/>
    <property type="evidence" value="ECO:0007669"/>
    <property type="project" value="InterPro"/>
</dbReference>
<gene>
    <name evidence="3" type="ORF">BGW38_003411</name>
</gene>